<accession>A0A0U1NPV1</accession>
<protein>
    <submittedName>
        <fullName evidence="1">Uncharacterized protein</fullName>
    </submittedName>
</protein>
<evidence type="ECO:0000313" key="2">
    <source>
        <dbReference type="Proteomes" id="UP000048949"/>
    </source>
</evidence>
<dbReference type="RefSeq" id="WP_048600105.1">
    <property type="nucleotide sequence ID" value="NZ_CVPC01000033.1"/>
</dbReference>
<reference evidence="1 2" key="1">
    <citation type="submission" date="2015-04" db="EMBL/GenBank/DDBJ databases">
        <authorList>
            <person name="Syromyatnikov M.Y."/>
            <person name="Popov V.N."/>
        </authorList>
    </citation>
    <scope>NUCLEOTIDE SEQUENCE [LARGE SCALE GENOMIC DNA]</scope>
    <source>
        <strain evidence="1 2">CECT 5292</strain>
    </source>
</reference>
<sequence>MKKQVYHEGYNYVVEYGNNSLIMYKEDTDEWMGDIEYVKVFTVEGHTPRPMILYRKLVVAANKLIAQANSDWFMFNVTDQKRADLYERFTQSIKGYSCQRADKYFYLYRD</sequence>
<proteinExistence type="predicted"/>
<organism evidence="1 2">
    <name type="scientific">Nereida ignava</name>
    <dbReference type="NCBI Taxonomy" id="282199"/>
    <lineage>
        <taxon>Bacteria</taxon>
        <taxon>Pseudomonadati</taxon>
        <taxon>Pseudomonadota</taxon>
        <taxon>Alphaproteobacteria</taxon>
        <taxon>Rhodobacterales</taxon>
        <taxon>Roseobacteraceae</taxon>
        <taxon>Nereida</taxon>
    </lineage>
</organism>
<dbReference type="EMBL" id="CVQV01000033">
    <property type="protein sequence ID" value="CRK76718.1"/>
    <property type="molecule type" value="Genomic_DNA"/>
</dbReference>
<dbReference type="AlphaFoldDB" id="A0A0U1NPV1"/>
<dbReference type="Proteomes" id="UP000048949">
    <property type="component" value="Unassembled WGS sequence"/>
</dbReference>
<name>A0A0U1NPV1_9RHOB</name>
<dbReference type="OrthoDB" id="9891874at2"/>
<gene>
    <name evidence="1" type="ORF">NIG5292_02783</name>
</gene>
<keyword evidence="2" id="KW-1185">Reference proteome</keyword>
<evidence type="ECO:0000313" key="1">
    <source>
        <dbReference type="EMBL" id="CRK76718.1"/>
    </source>
</evidence>